<dbReference type="UniPathway" id="UPA00075">
    <property type="reaction ID" value="UER00336"/>
</dbReference>
<evidence type="ECO:0000313" key="17">
    <source>
        <dbReference type="Proteomes" id="UP000214603"/>
    </source>
</evidence>
<dbReference type="Proteomes" id="UP000214603">
    <property type="component" value="Unassembled WGS sequence"/>
</dbReference>
<comment type="pathway">
    <text evidence="1 13">Purine metabolism; IMP biosynthesis via de novo pathway; 5-amino-1-(5-phospho-D-ribosyl)imidazole-4-carboxamide from 5-amino-1-(5-phospho-D-ribosyl)imidazole-4-carboxylate: step 2/2.</text>
</comment>
<evidence type="ECO:0000313" key="16">
    <source>
        <dbReference type="EMBL" id="OWT55743.1"/>
    </source>
</evidence>
<proteinExistence type="inferred from homology"/>
<reference evidence="17" key="1">
    <citation type="submission" date="2017-06" db="EMBL/GenBank/DDBJ databases">
        <title>Herbaspirillum phytohormonus sp. nov., isolated from the root nodule of Robinia pseudoacacia in lead-zinc mine.</title>
        <authorList>
            <person name="Fan M."/>
            <person name="Lin Y."/>
        </authorList>
    </citation>
    <scope>NUCLEOTIDE SEQUENCE [LARGE SCALE GENOMIC DNA]</scope>
    <source>
        <strain evidence="17">SC-089</strain>
    </source>
</reference>
<evidence type="ECO:0000256" key="9">
    <source>
        <dbReference type="ARBA" id="ARBA00025012"/>
    </source>
</evidence>
<dbReference type="PRINTS" id="PR00149">
    <property type="entry name" value="FUMRATELYASE"/>
</dbReference>
<dbReference type="GO" id="GO:0070626">
    <property type="term" value="F:(S)-2-(5-amino-1-(5-phospho-D-ribosyl)imidazole-4-carboxamido) succinate lyase (fumarate-forming) activity"/>
    <property type="evidence" value="ECO:0007669"/>
    <property type="project" value="RHEA"/>
</dbReference>
<dbReference type="OrthoDB" id="9768878at2"/>
<evidence type="ECO:0000256" key="11">
    <source>
        <dbReference type="ARBA" id="ARBA00049115"/>
    </source>
</evidence>
<dbReference type="Pfam" id="PF00206">
    <property type="entry name" value="Lyase_1"/>
    <property type="match status" value="1"/>
</dbReference>
<dbReference type="SUPFAM" id="SSF48557">
    <property type="entry name" value="L-aspartase-like"/>
    <property type="match status" value="1"/>
</dbReference>
<dbReference type="Gene3D" id="1.20.200.10">
    <property type="entry name" value="Fumarase/aspartase (Central domain)"/>
    <property type="match status" value="1"/>
</dbReference>
<evidence type="ECO:0000256" key="2">
    <source>
        <dbReference type="ARBA" id="ARBA00004734"/>
    </source>
</evidence>
<evidence type="ECO:0000256" key="3">
    <source>
        <dbReference type="ARBA" id="ARBA00008273"/>
    </source>
</evidence>
<dbReference type="Pfam" id="PF08328">
    <property type="entry name" value="ASL_C"/>
    <property type="match status" value="1"/>
</dbReference>
<dbReference type="EC" id="4.3.2.2" evidence="4 12"/>
<dbReference type="InterPro" id="IPR008948">
    <property type="entry name" value="L-Aspartase-like"/>
</dbReference>
<dbReference type="PANTHER" id="PTHR43411">
    <property type="entry name" value="ADENYLOSUCCINATE LYASE"/>
    <property type="match status" value="1"/>
</dbReference>
<name>A0A225M678_9BURK</name>
<dbReference type="Gene3D" id="1.10.40.30">
    <property type="entry name" value="Fumarase/aspartase (C-terminal domain)"/>
    <property type="match status" value="1"/>
</dbReference>
<evidence type="ECO:0000256" key="7">
    <source>
        <dbReference type="ARBA" id="ARBA00023239"/>
    </source>
</evidence>
<dbReference type="GO" id="GO:0005829">
    <property type="term" value="C:cytosol"/>
    <property type="evidence" value="ECO:0007669"/>
    <property type="project" value="TreeGrafter"/>
</dbReference>
<feature type="domain" description="Fumarate lyase N-terminal" evidence="14">
    <location>
        <begin position="18"/>
        <end position="315"/>
    </location>
</feature>
<comment type="caution">
    <text evidence="16">The sequence shown here is derived from an EMBL/GenBank/DDBJ whole genome shotgun (WGS) entry which is preliminary data.</text>
</comment>
<evidence type="ECO:0000256" key="8">
    <source>
        <dbReference type="ARBA" id="ARBA00024477"/>
    </source>
</evidence>
<dbReference type="FunFam" id="1.20.200.10:FF:000004">
    <property type="entry name" value="Adenylosuccinate lyase"/>
    <property type="match status" value="1"/>
</dbReference>
<evidence type="ECO:0000256" key="10">
    <source>
        <dbReference type="ARBA" id="ARBA00030717"/>
    </source>
</evidence>
<dbReference type="InterPro" id="IPR020557">
    <property type="entry name" value="Fumarate_lyase_CS"/>
</dbReference>
<gene>
    <name evidence="16" type="ORF">CEY11_20270</name>
</gene>
<dbReference type="NCBIfam" id="TIGR00928">
    <property type="entry name" value="purB"/>
    <property type="match status" value="1"/>
</dbReference>
<dbReference type="AlphaFoldDB" id="A0A225M678"/>
<dbReference type="InterPro" id="IPR000362">
    <property type="entry name" value="Fumarate_lyase_fam"/>
</dbReference>
<dbReference type="EMBL" id="NJIH01000012">
    <property type="protein sequence ID" value="OWT55743.1"/>
    <property type="molecule type" value="Genomic_DNA"/>
</dbReference>
<dbReference type="GO" id="GO:0044208">
    <property type="term" value="P:'de novo' AMP biosynthetic process"/>
    <property type="evidence" value="ECO:0007669"/>
    <property type="project" value="UniProtKB-UniPathway"/>
</dbReference>
<comment type="pathway">
    <text evidence="2 13">Purine metabolism; AMP biosynthesis via de novo pathway; AMP from IMP: step 2/2.</text>
</comment>
<protein>
    <recommendedName>
        <fullName evidence="5 12">Adenylosuccinate lyase</fullName>
        <shortName evidence="13">ASL</shortName>
        <ecNumber evidence="4 12">4.3.2.2</ecNumber>
    </recommendedName>
    <alternativeName>
        <fullName evidence="10 13">Adenylosuccinase</fullName>
    </alternativeName>
</protein>
<dbReference type="GO" id="GO:0006189">
    <property type="term" value="P:'de novo' IMP biosynthetic process"/>
    <property type="evidence" value="ECO:0007669"/>
    <property type="project" value="UniProtKB-UniPathway"/>
</dbReference>
<comment type="catalytic activity">
    <reaction evidence="11">
        <text>N(6)-(1,2-dicarboxyethyl)-AMP = fumarate + AMP</text>
        <dbReference type="Rhea" id="RHEA:16853"/>
        <dbReference type="ChEBI" id="CHEBI:29806"/>
        <dbReference type="ChEBI" id="CHEBI:57567"/>
        <dbReference type="ChEBI" id="CHEBI:456215"/>
        <dbReference type="EC" id="4.3.2.2"/>
    </reaction>
    <physiologicalReaction direction="left-to-right" evidence="11">
        <dbReference type="Rhea" id="RHEA:16854"/>
    </physiologicalReaction>
</comment>
<dbReference type="PROSITE" id="PS00163">
    <property type="entry name" value="FUMARATE_LYASES"/>
    <property type="match status" value="1"/>
</dbReference>
<dbReference type="CDD" id="cd01598">
    <property type="entry name" value="PurB"/>
    <property type="match status" value="1"/>
</dbReference>
<dbReference type="InterPro" id="IPR004769">
    <property type="entry name" value="Pur_lyase"/>
</dbReference>
<dbReference type="InterPro" id="IPR022761">
    <property type="entry name" value="Fumarate_lyase_N"/>
</dbReference>
<feature type="domain" description="Adenylosuccinate lyase PurB C-terminal" evidence="15">
    <location>
        <begin position="334"/>
        <end position="448"/>
    </location>
</feature>
<accession>A0A225M678</accession>
<keyword evidence="17" id="KW-1185">Reference proteome</keyword>
<dbReference type="UniPathway" id="UPA00074">
    <property type="reaction ID" value="UER00132"/>
</dbReference>
<evidence type="ECO:0000259" key="14">
    <source>
        <dbReference type="Pfam" id="PF00206"/>
    </source>
</evidence>
<comment type="function">
    <text evidence="9">Catalyzes two reactions in de novo purine nucleotide biosynthesis. Catalyzes the breakdown of 5-aminoimidazole- (N-succinylocarboxamide) ribotide (SAICAR or 2-[5-amino-1-(5-phospho-beta-D-ribosyl)imidazole-4-carboxamido]succinate) to 5-aminoimidazole-4-carboxamide ribotide (AICAR or 5-amino-1-(5-phospho-beta-D-ribosyl)imidazole-4-carboxamide) and fumarate, and of adenylosuccinate (ADS or N(6)-(1,2-dicarboxyethyl)-AMP) to adenosine monophosphate (AMP) and fumarate.</text>
</comment>
<evidence type="ECO:0000259" key="15">
    <source>
        <dbReference type="Pfam" id="PF08328"/>
    </source>
</evidence>
<dbReference type="PANTHER" id="PTHR43411:SF1">
    <property type="entry name" value="ADENYLOSUCCINATE LYASE"/>
    <property type="match status" value="1"/>
</dbReference>
<keyword evidence="6 13" id="KW-0658">Purine biosynthesis</keyword>
<evidence type="ECO:0000256" key="4">
    <source>
        <dbReference type="ARBA" id="ARBA00012339"/>
    </source>
</evidence>
<evidence type="ECO:0000256" key="1">
    <source>
        <dbReference type="ARBA" id="ARBA00004706"/>
    </source>
</evidence>
<dbReference type="GO" id="GO:0004018">
    <property type="term" value="F:N6-(1,2-dicarboxyethyl)AMP AMP-lyase (fumarate-forming) activity"/>
    <property type="evidence" value="ECO:0007669"/>
    <property type="project" value="UniProtKB-UniRule"/>
</dbReference>
<dbReference type="NCBIfam" id="NF006764">
    <property type="entry name" value="PRK09285.1"/>
    <property type="match status" value="1"/>
</dbReference>
<evidence type="ECO:0000256" key="6">
    <source>
        <dbReference type="ARBA" id="ARBA00022755"/>
    </source>
</evidence>
<dbReference type="InterPro" id="IPR013539">
    <property type="entry name" value="PurB_C"/>
</dbReference>
<dbReference type="RefSeq" id="WP_088605316.1">
    <property type="nucleotide sequence ID" value="NZ_NJIH01000012.1"/>
</dbReference>
<evidence type="ECO:0000256" key="5">
    <source>
        <dbReference type="ARBA" id="ARBA00017058"/>
    </source>
</evidence>
<comment type="similarity">
    <text evidence="3 13">Belongs to the lyase 1 family. Adenylosuccinate lyase subfamily.</text>
</comment>
<dbReference type="InterPro" id="IPR024083">
    <property type="entry name" value="Fumarase/histidase_N"/>
</dbReference>
<organism evidence="16 17">
    <name type="scientific">Candidimonas nitroreducens</name>
    <dbReference type="NCBI Taxonomy" id="683354"/>
    <lineage>
        <taxon>Bacteria</taxon>
        <taxon>Pseudomonadati</taxon>
        <taxon>Pseudomonadota</taxon>
        <taxon>Betaproteobacteria</taxon>
        <taxon>Burkholderiales</taxon>
        <taxon>Alcaligenaceae</taxon>
        <taxon>Candidimonas</taxon>
    </lineage>
</organism>
<comment type="catalytic activity">
    <reaction evidence="8">
        <text>(2S)-2-[5-amino-1-(5-phospho-beta-D-ribosyl)imidazole-4-carboxamido]succinate = 5-amino-1-(5-phospho-beta-D-ribosyl)imidazole-4-carboxamide + fumarate</text>
        <dbReference type="Rhea" id="RHEA:23920"/>
        <dbReference type="ChEBI" id="CHEBI:29806"/>
        <dbReference type="ChEBI" id="CHEBI:58443"/>
        <dbReference type="ChEBI" id="CHEBI:58475"/>
        <dbReference type="EC" id="4.3.2.2"/>
    </reaction>
    <physiologicalReaction direction="left-to-right" evidence="8">
        <dbReference type="Rhea" id="RHEA:23921"/>
    </physiologicalReaction>
</comment>
<evidence type="ECO:0000256" key="12">
    <source>
        <dbReference type="NCBIfam" id="TIGR00928"/>
    </source>
</evidence>
<dbReference type="InterPro" id="IPR047136">
    <property type="entry name" value="PurB_bact"/>
</dbReference>
<evidence type="ECO:0000256" key="13">
    <source>
        <dbReference type="RuleBase" id="RU361172"/>
    </source>
</evidence>
<dbReference type="Gene3D" id="1.10.275.10">
    <property type="entry name" value="Fumarase/aspartase (N-terminal domain)"/>
    <property type="match status" value="1"/>
</dbReference>
<sequence length="460" mass="50690">MHIAEQLSHLNALSPLDGRYAAKGEPLRGLLSEAAFMAHRVEVEIAWLVGLSDAGLPELPPFSERARAALRELVEGFSERDAAFIKEIEKTTNHDVKAVEYWLKERVADDPELARAGEFIHFACTSEDINNTSHALMLTRARSQFIVPRLNELCRQLQACAQRYAEQPMLSRTHGQPASPTTLGKEFANVAARLRRAIDAIAAVQPLAKLNGATGNYNAHLAAYPEIDWPAFSAKVLEGLGLVQNPYTIQIEPHDWMAALFDAVARANTIVLDLDRDVWGYISLGYFRQRLKEGEVGSSTMPHKVNPIDFENSEGNLGLANALLRHLSEKLPISRWQRDLTDSTVLRNLGVAFGYCAVAWDACLRGIGKLELNAQAIDADIDGCWEVLAEPVQTVMRRYGLPQPYEQLKALTRGKGIDQEGLRAFIAGLDLPAEPKARLLAMTPRSYVGLAAGLAQRIGG</sequence>
<keyword evidence="7 13" id="KW-0456">Lyase</keyword>